<proteinExistence type="predicted"/>
<organism evidence="2 3">
    <name type="scientific">Sphaerisporangium dianthi</name>
    <dbReference type="NCBI Taxonomy" id="1436120"/>
    <lineage>
        <taxon>Bacteria</taxon>
        <taxon>Bacillati</taxon>
        <taxon>Actinomycetota</taxon>
        <taxon>Actinomycetes</taxon>
        <taxon>Streptosporangiales</taxon>
        <taxon>Streptosporangiaceae</taxon>
        <taxon>Sphaerisporangium</taxon>
    </lineage>
</organism>
<evidence type="ECO:0000256" key="1">
    <source>
        <dbReference type="SAM" id="Phobius"/>
    </source>
</evidence>
<feature type="transmembrane region" description="Helical" evidence="1">
    <location>
        <begin position="37"/>
        <end position="58"/>
    </location>
</feature>
<feature type="transmembrane region" description="Helical" evidence="1">
    <location>
        <begin position="6"/>
        <end position="25"/>
    </location>
</feature>
<feature type="transmembrane region" description="Helical" evidence="1">
    <location>
        <begin position="117"/>
        <end position="139"/>
    </location>
</feature>
<keyword evidence="1" id="KW-0472">Membrane</keyword>
<sequence>MNIARFAVVAAPLFMMAYGVIRLIGRMDGVYGPGLDWQAAHLANLAGLVLFVFLVPALRRLLSPGWVRDAVVAVTLIGAATSIVQFVADIVQGLLAADKAEMRALGREFHSLPGVDLAFYLVGPQLLYVGMIALTALLARARVLPWWSTALVLVSSLLPVVTLDLIPLSAAGYLMALLPLRRPLERRRTEFASLTAGAAG</sequence>
<dbReference type="EMBL" id="JBHSFP010000004">
    <property type="protein sequence ID" value="MFC4530956.1"/>
    <property type="molecule type" value="Genomic_DNA"/>
</dbReference>
<keyword evidence="1" id="KW-0812">Transmembrane</keyword>
<dbReference type="Proteomes" id="UP001596004">
    <property type="component" value="Unassembled WGS sequence"/>
</dbReference>
<keyword evidence="3" id="KW-1185">Reference proteome</keyword>
<gene>
    <name evidence="2" type="ORF">ACFO60_09290</name>
</gene>
<dbReference type="RefSeq" id="WP_380839140.1">
    <property type="nucleotide sequence ID" value="NZ_JBHSFP010000004.1"/>
</dbReference>
<evidence type="ECO:0000313" key="2">
    <source>
        <dbReference type="EMBL" id="MFC4530956.1"/>
    </source>
</evidence>
<accession>A0ABV9CDL4</accession>
<feature type="transmembrane region" description="Helical" evidence="1">
    <location>
        <begin position="70"/>
        <end position="96"/>
    </location>
</feature>
<reference evidence="3" key="1">
    <citation type="journal article" date="2019" name="Int. J. Syst. Evol. Microbiol.">
        <title>The Global Catalogue of Microorganisms (GCM) 10K type strain sequencing project: providing services to taxonomists for standard genome sequencing and annotation.</title>
        <authorList>
            <consortium name="The Broad Institute Genomics Platform"/>
            <consortium name="The Broad Institute Genome Sequencing Center for Infectious Disease"/>
            <person name="Wu L."/>
            <person name="Ma J."/>
        </authorList>
    </citation>
    <scope>NUCLEOTIDE SEQUENCE [LARGE SCALE GENOMIC DNA]</scope>
    <source>
        <strain evidence="3">CGMCC 4.7132</strain>
    </source>
</reference>
<name>A0ABV9CDL4_9ACTN</name>
<evidence type="ECO:0000313" key="3">
    <source>
        <dbReference type="Proteomes" id="UP001596004"/>
    </source>
</evidence>
<evidence type="ECO:0008006" key="4">
    <source>
        <dbReference type="Google" id="ProtNLM"/>
    </source>
</evidence>
<feature type="transmembrane region" description="Helical" evidence="1">
    <location>
        <begin position="151"/>
        <end position="178"/>
    </location>
</feature>
<protein>
    <recommendedName>
        <fullName evidence="4">DUF4386 domain-containing protein</fullName>
    </recommendedName>
</protein>
<keyword evidence="1" id="KW-1133">Transmembrane helix</keyword>
<comment type="caution">
    <text evidence="2">The sequence shown here is derived from an EMBL/GenBank/DDBJ whole genome shotgun (WGS) entry which is preliminary data.</text>
</comment>